<organism evidence="22 23">
    <name type="scientific">Amazona collaria</name>
    <name type="common">yellow-billed parrot</name>
    <dbReference type="NCBI Taxonomy" id="241587"/>
    <lineage>
        <taxon>Eukaryota</taxon>
        <taxon>Metazoa</taxon>
        <taxon>Chordata</taxon>
        <taxon>Craniata</taxon>
        <taxon>Vertebrata</taxon>
        <taxon>Euteleostomi</taxon>
        <taxon>Archelosauria</taxon>
        <taxon>Archosauria</taxon>
        <taxon>Dinosauria</taxon>
        <taxon>Saurischia</taxon>
        <taxon>Theropoda</taxon>
        <taxon>Coelurosauria</taxon>
        <taxon>Aves</taxon>
        <taxon>Neognathae</taxon>
        <taxon>Neoaves</taxon>
        <taxon>Telluraves</taxon>
        <taxon>Australaves</taxon>
        <taxon>Psittaciformes</taxon>
        <taxon>Psittacidae</taxon>
        <taxon>Amazona</taxon>
    </lineage>
</organism>
<feature type="domain" description="Glycosyl hydrolase family 30 TIM-barrel" evidence="21">
    <location>
        <begin position="65"/>
        <end position="249"/>
    </location>
</feature>
<dbReference type="GO" id="GO:0005765">
    <property type="term" value="C:lysosomal membrane"/>
    <property type="evidence" value="ECO:0007669"/>
    <property type="project" value="UniProtKB-SubCell"/>
</dbReference>
<dbReference type="InterPro" id="IPR001139">
    <property type="entry name" value="Glyco_hydro_30"/>
</dbReference>
<evidence type="ECO:0000256" key="5">
    <source>
        <dbReference type="ARBA" id="ARBA00022729"/>
    </source>
</evidence>
<comment type="catalytic activity">
    <reaction evidence="12">
        <text>beta-D-glucosyl-(1&lt;-&gt;1)-N-octadecanoylsphing-4-enine + cholesterol = cholesteryl 3-beta-D-glucoside + N-octadecanoylsphing-4-enine</text>
        <dbReference type="Rhea" id="RHEA:70311"/>
        <dbReference type="ChEBI" id="CHEBI:16113"/>
        <dbReference type="ChEBI" id="CHEBI:17495"/>
        <dbReference type="ChEBI" id="CHEBI:72961"/>
        <dbReference type="ChEBI" id="CHEBI:84719"/>
    </reaction>
    <physiologicalReaction direction="left-to-right" evidence="12">
        <dbReference type="Rhea" id="RHEA:70312"/>
    </physiologicalReaction>
    <physiologicalReaction direction="right-to-left" evidence="12">
        <dbReference type="Rhea" id="RHEA:70313"/>
    </physiologicalReaction>
</comment>
<evidence type="ECO:0000256" key="7">
    <source>
        <dbReference type="ARBA" id="ARBA00033633"/>
    </source>
</evidence>
<dbReference type="PANTHER" id="PTHR11069">
    <property type="entry name" value="GLUCOSYLCERAMIDASE"/>
    <property type="match status" value="1"/>
</dbReference>
<comment type="catalytic activity">
    <reaction evidence="13">
        <text>a beta-D-galactosyl-(1&lt;-&gt;1')-N-acylsphing-4-enine + cholesterol = cholesteryl 3-beta-D-galactoside + an N-acylsphing-4-enine</text>
        <dbReference type="Rhea" id="RHEA:70235"/>
        <dbReference type="ChEBI" id="CHEBI:16113"/>
        <dbReference type="ChEBI" id="CHEBI:18390"/>
        <dbReference type="ChEBI" id="CHEBI:52639"/>
        <dbReference type="ChEBI" id="CHEBI:189066"/>
    </reaction>
    <physiologicalReaction direction="left-to-right" evidence="13">
        <dbReference type="Rhea" id="RHEA:70236"/>
    </physiologicalReaction>
    <physiologicalReaction direction="right-to-left" evidence="13">
        <dbReference type="Rhea" id="RHEA:70237"/>
    </physiologicalReaction>
</comment>
<comment type="catalytic activity">
    <reaction evidence="9">
        <text>a beta-D-galactosyl-(1&lt;-&gt;1')-N-acylsphing-4-enine + H2O = an N-acylsphing-4-enine + D-galactose</text>
        <dbReference type="Rhea" id="RHEA:14297"/>
        <dbReference type="ChEBI" id="CHEBI:4139"/>
        <dbReference type="ChEBI" id="CHEBI:15377"/>
        <dbReference type="ChEBI" id="CHEBI:18390"/>
        <dbReference type="ChEBI" id="CHEBI:52639"/>
        <dbReference type="EC" id="3.2.1.46"/>
    </reaction>
    <physiologicalReaction direction="left-to-right" evidence="9">
        <dbReference type="Rhea" id="RHEA:14298"/>
    </physiologicalReaction>
</comment>
<feature type="compositionally biased region" description="Polar residues" evidence="20">
    <location>
        <begin position="17"/>
        <end position="26"/>
    </location>
</feature>
<evidence type="ECO:0000259" key="21">
    <source>
        <dbReference type="Pfam" id="PF02055"/>
    </source>
</evidence>
<evidence type="ECO:0000256" key="18">
    <source>
        <dbReference type="ARBA" id="ARBA00049516"/>
    </source>
</evidence>
<dbReference type="GO" id="GO:0004336">
    <property type="term" value="F:galactosylceramidase activity"/>
    <property type="evidence" value="ECO:0007669"/>
    <property type="project" value="UniProtKB-EC"/>
</dbReference>
<dbReference type="PANTHER" id="PTHR11069:SF23">
    <property type="entry name" value="LYSOSOMAL ACID GLUCOSYLCERAMIDASE"/>
    <property type="match status" value="1"/>
</dbReference>
<reference evidence="22" key="1">
    <citation type="submission" date="2025-08" db="UniProtKB">
        <authorList>
            <consortium name="Ensembl"/>
        </authorList>
    </citation>
    <scope>IDENTIFICATION</scope>
</reference>
<dbReference type="InterPro" id="IPR017853">
    <property type="entry name" value="GH"/>
</dbReference>
<evidence type="ECO:0000256" key="15">
    <source>
        <dbReference type="ARBA" id="ARBA00048817"/>
    </source>
</evidence>
<keyword evidence="19" id="KW-0746">Sphingolipid metabolism</keyword>
<dbReference type="Gene3D" id="3.20.20.80">
    <property type="entry name" value="Glycosidases"/>
    <property type="match status" value="1"/>
</dbReference>
<dbReference type="Pfam" id="PF02055">
    <property type="entry name" value="Glyco_hydro_30"/>
    <property type="match status" value="1"/>
</dbReference>
<reference evidence="22" key="2">
    <citation type="submission" date="2025-09" db="UniProtKB">
        <authorList>
            <consortium name="Ensembl"/>
        </authorList>
    </citation>
    <scope>IDENTIFICATION</scope>
</reference>
<dbReference type="AlphaFoldDB" id="A0A8B9GGL8"/>
<keyword evidence="19" id="KW-0326">Glycosidase</keyword>
<keyword evidence="6 19" id="KW-0378">Hydrolase</keyword>
<dbReference type="PRINTS" id="PR00843">
    <property type="entry name" value="GLHYDRLASE30"/>
</dbReference>
<dbReference type="Proteomes" id="UP000694522">
    <property type="component" value="Unplaced"/>
</dbReference>
<evidence type="ECO:0000256" key="12">
    <source>
        <dbReference type="ARBA" id="ARBA00048111"/>
    </source>
</evidence>
<evidence type="ECO:0000256" key="19">
    <source>
        <dbReference type="RuleBase" id="RU361188"/>
    </source>
</evidence>
<evidence type="ECO:0000256" key="17">
    <source>
        <dbReference type="ARBA" id="ARBA00049379"/>
    </source>
</evidence>
<evidence type="ECO:0000256" key="6">
    <source>
        <dbReference type="ARBA" id="ARBA00022801"/>
    </source>
</evidence>
<comment type="catalytic activity">
    <reaction evidence="7">
        <text>beta-D-xylosyl-(1&lt;-&gt;1')-N-(9Z-octadecenoyl)-sphing-4-enine + cholesterol = cholesteryl 3-beta-D-xyloside + N-(9Z-octadecenoyl)-sphing-4-enine</text>
        <dbReference type="Rhea" id="RHEA:70251"/>
        <dbReference type="ChEBI" id="CHEBI:16113"/>
        <dbReference type="ChEBI" id="CHEBI:77996"/>
        <dbReference type="ChEBI" id="CHEBI:189067"/>
        <dbReference type="ChEBI" id="CHEBI:189081"/>
    </reaction>
    <physiologicalReaction direction="left-to-right" evidence="7">
        <dbReference type="Rhea" id="RHEA:70252"/>
    </physiologicalReaction>
</comment>
<feature type="region of interest" description="Disordered" evidence="20">
    <location>
        <begin position="1"/>
        <end position="34"/>
    </location>
</feature>
<comment type="catalytic activity">
    <reaction evidence="16">
        <text>beta-D-glucosyl-(1&lt;-&gt;1')-N-(15Z-tetracosenoyl)-sphing-4-enine + cholesterol = N-(15Z-tetracosenoyl)-sphing-4-enine + cholesteryl 3-beta-D-glucoside</text>
        <dbReference type="Rhea" id="RHEA:70315"/>
        <dbReference type="ChEBI" id="CHEBI:16113"/>
        <dbReference type="ChEBI" id="CHEBI:17495"/>
        <dbReference type="ChEBI" id="CHEBI:74450"/>
        <dbReference type="ChEBI" id="CHEBI:76302"/>
    </reaction>
    <physiologicalReaction direction="left-to-right" evidence="16">
        <dbReference type="Rhea" id="RHEA:70316"/>
    </physiologicalReaction>
    <physiologicalReaction direction="right-to-left" evidence="16">
        <dbReference type="Rhea" id="RHEA:70317"/>
    </physiologicalReaction>
</comment>
<evidence type="ECO:0000256" key="20">
    <source>
        <dbReference type="SAM" id="MobiDB-lite"/>
    </source>
</evidence>
<comment type="catalytic activity">
    <reaction evidence="15">
        <text>a beta-D-xylosyl-(1&lt;-&gt;1')-N-acylsphing-4-enine + cholesterol = cholesteryl 3-beta-D-xyloside + an N-acylsphing-4-enine</text>
        <dbReference type="Rhea" id="RHEA:70239"/>
        <dbReference type="ChEBI" id="CHEBI:16113"/>
        <dbReference type="ChEBI" id="CHEBI:52639"/>
        <dbReference type="ChEBI" id="CHEBI:189067"/>
        <dbReference type="ChEBI" id="CHEBI:189068"/>
    </reaction>
    <physiologicalReaction direction="left-to-right" evidence="15">
        <dbReference type="Rhea" id="RHEA:70240"/>
    </physiologicalReaction>
</comment>
<feature type="region of interest" description="Disordered" evidence="20">
    <location>
        <begin position="288"/>
        <end position="314"/>
    </location>
</feature>
<evidence type="ECO:0000256" key="2">
    <source>
        <dbReference type="ARBA" id="ARBA00004207"/>
    </source>
</evidence>
<name>A0A8B9GGL8_9PSIT</name>
<keyword evidence="5" id="KW-0732">Signal</keyword>
<evidence type="ECO:0000313" key="23">
    <source>
        <dbReference type="Proteomes" id="UP000694522"/>
    </source>
</evidence>
<evidence type="ECO:0000256" key="3">
    <source>
        <dbReference type="ARBA" id="ARBA00004731"/>
    </source>
</evidence>
<sequence>MLLPSTSWGCRRRPRTSCCNPTSQRAVSREHGGAQGVPGMAVPLSPPLGHPLPGCSCAARCLSYSTGIEYNLIRLPIACSDFSTRPYSYDDVADDYELKHFKLAEEDVKMKIPLLHRASAVSQRPLLLYGSPWTAPAWMRSNGDVRGKGTLKGQAGDKYHKTWANYFIKFLDEYAKHNVTFWAVTVQNEPLGALLSPSQFPTIVFTAEQQRDFVVQDLGPALAQSSHRTQLIILDDQSTHLPHWAKVVKGKATLPCSVLSLLAPSHQALGFRCKPSPEPLCVRLDRLEPGPGHEGGPQLGQELRGQPRHRGQQQGHLLQAAHVLPHGALQVGHGREWGWGDATSLRGGPHPCPAAVPAASSSPRARSAWGCSRAAGASSASSSTWPSCARMGLWSWWCSTGQWGMAHGDTRPRPC</sequence>
<comment type="catalytic activity">
    <reaction evidence="11">
        <text>a beta-D-glucosyl-(1&lt;-&gt;1')-N-acylsphing-4-enine + cholesterol = cholesteryl 3-beta-D-glucoside + an N-acylsphing-4-enine</text>
        <dbReference type="Rhea" id="RHEA:58264"/>
        <dbReference type="ChEBI" id="CHEBI:16113"/>
        <dbReference type="ChEBI" id="CHEBI:17495"/>
        <dbReference type="ChEBI" id="CHEBI:22801"/>
        <dbReference type="ChEBI" id="CHEBI:52639"/>
    </reaction>
    <physiologicalReaction direction="left-to-right" evidence="11">
        <dbReference type="Rhea" id="RHEA:58265"/>
    </physiologicalReaction>
    <physiologicalReaction direction="right-to-left" evidence="11">
        <dbReference type="Rhea" id="RHEA:58266"/>
    </physiologicalReaction>
</comment>
<keyword evidence="19" id="KW-0443">Lipid metabolism</keyword>
<dbReference type="GO" id="GO:0004348">
    <property type="term" value="F:glucosylceramidase activity"/>
    <property type="evidence" value="ECO:0007669"/>
    <property type="project" value="UniProtKB-EC"/>
</dbReference>
<keyword evidence="23" id="KW-1185">Reference proteome</keyword>
<dbReference type="GO" id="GO:0006680">
    <property type="term" value="P:glucosylceramide catabolic process"/>
    <property type="evidence" value="ECO:0007669"/>
    <property type="project" value="TreeGrafter"/>
</dbReference>
<protein>
    <recommendedName>
        <fullName evidence="19">Glucosylceramidase</fullName>
        <ecNumber evidence="19">3.2.1.45</ecNumber>
    </recommendedName>
</protein>
<comment type="catalytic activity">
    <reaction evidence="1">
        <text>a beta-D-glucosyl-(1&lt;-&gt;1')-N-acylsphing-4-enine + H2O = an N-acylsphing-4-enine + D-glucose</text>
        <dbReference type="Rhea" id="RHEA:13269"/>
        <dbReference type="ChEBI" id="CHEBI:4167"/>
        <dbReference type="ChEBI" id="CHEBI:15377"/>
        <dbReference type="ChEBI" id="CHEBI:22801"/>
        <dbReference type="ChEBI" id="CHEBI:52639"/>
        <dbReference type="EC" id="3.2.1.45"/>
    </reaction>
    <physiologicalReaction direction="left-to-right" evidence="1">
        <dbReference type="Rhea" id="RHEA:13270"/>
    </physiologicalReaction>
</comment>
<comment type="catalytic activity">
    <reaction evidence="17">
        <text>beta-D-glucosyl-N-octanoylsphing-4E-enine + cholesterol = N-octanoylsphing-4-enine + cholesteryl 3-beta-D-glucoside</text>
        <dbReference type="Rhea" id="RHEA:70303"/>
        <dbReference type="ChEBI" id="CHEBI:16113"/>
        <dbReference type="ChEBI" id="CHEBI:17495"/>
        <dbReference type="ChEBI" id="CHEBI:45815"/>
        <dbReference type="ChEBI" id="CHEBI:65222"/>
    </reaction>
    <physiologicalReaction direction="left-to-right" evidence="17">
        <dbReference type="Rhea" id="RHEA:70304"/>
    </physiologicalReaction>
    <physiologicalReaction direction="right-to-left" evidence="17">
        <dbReference type="Rhea" id="RHEA:70305"/>
    </physiologicalReaction>
</comment>
<comment type="similarity">
    <text evidence="4 19">Belongs to the glycosyl hydrolase 30 family.</text>
</comment>
<comment type="catalytic activity">
    <reaction evidence="18">
        <text>beta-D-glucosyl-N-(9Z-octadecenoyl)-sphing-4E-enine + cholesterol = N-(9Z-octadecenoyl)-sphing-4-enine + cholesteryl 3-beta-D-glucoside</text>
        <dbReference type="Rhea" id="RHEA:58324"/>
        <dbReference type="ChEBI" id="CHEBI:16113"/>
        <dbReference type="ChEBI" id="CHEBI:17495"/>
        <dbReference type="ChEBI" id="CHEBI:77996"/>
        <dbReference type="ChEBI" id="CHEBI:139140"/>
    </reaction>
    <physiologicalReaction direction="left-to-right" evidence="18">
        <dbReference type="Rhea" id="RHEA:58325"/>
    </physiologicalReaction>
    <physiologicalReaction direction="right-to-left" evidence="18">
        <dbReference type="Rhea" id="RHEA:58326"/>
    </physiologicalReaction>
</comment>
<dbReference type="UniPathway" id="UPA00296"/>
<comment type="subcellular location">
    <subcellularLocation>
        <location evidence="2">Lysosome membrane</location>
        <topology evidence="2">Peripheral membrane protein</topology>
        <orientation evidence="2">Lumenal side</orientation>
    </subcellularLocation>
</comment>
<evidence type="ECO:0000256" key="13">
    <source>
        <dbReference type="ARBA" id="ARBA00048182"/>
    </source>
</evidence>
<evidence type="ECO:0000256" key="1">
    <source>
        <dbReference type="ARBA" id="ARBA00001013"/>
    </source>
</evidence>
<evidence type="ECO:0000256" key="14">
    <source>
        <dbReference type="ARBA" id="ARBA00048698"/>
    </source>
</evidence>
<dbReference type="SUPFAM" id="SSF51445">
    <property type="entry name" value="(Trans)glycosidases"/>
    <property type="match status" value="1"/>
</dbReference>
<evidence type="ECO:0000256" key="9">
    <source>
        <dbReference type="ARBA" id="ARBA00033698"/>
    </source>
</evidence>
<evidence type="ECO:0000256" key="16">
    <source>
        <dbReference type="ARBA" id="ARBA00048880"/>
    </source>
</evidence>
<accession>A0A8B9GGL8</accession>
<dbReference type="InterPro" id="IPR033453">
    <property type="entry name" value="Glyco_hydro_30_TIM-barrel"/>
</dbReference>
<evidence type="ECO:0000256" key="8">
    <source>
        <dbReference type="ARBA" id="ARBA00033646"/>
    </source>
</evidence>
<comment type="pathway">
    <text evidence="3">Steroid metabolism; cholesterol metabolism.</text>
</comment>
<evidence type="ECO:0000313" key="22">
    <source>
        <dbReference type="Ensembl" id="ENSACOP00000024890.1"/>
    </source>
</evidence>
<evidence type="ECO:0000256" key="4">
    <source>
        <dbReference type="ARBA" id="ARBA00005382"/>
    </source>
</evidence>
<comment type="catalytic activity">
    <reaction evidence="8">
        <text>cholesteryl 3-beta-D-glucoside + H2O = cholesterol + D-glucose</text>
        <dbReference type="Rhea" id="RHEA:11956"/>
        <dbReference type="ChEBI" id="CHEBI:4167"/>
        <dbReference type="ChEBI" id="CHEBI:15377"/>
        <dbReference type="ChEBI" id="CHEBI:16113"/>
        <dbReference type="ChEBI" id="CHEBI:17495"/>
    </reaction>
    <physiologicalReaction direction="left-to-right" evidence="8">
        <dbReference type="Rhea" id="RHEA:11957"/>
    </physiologicalReaction>
</comment>
<dbReference type="GO" id="GO:0008203">
    <property type="term" value="P:cholesterol metabolic process"/>
    <property type="evidence" value="ECO:0007669"/>
    <property type="project" value="UniProtKB-UniPathway"/>
</dbReference>
<dbReference type="EC" id="3.2.1.45" evidence="19"/>
<evidence type="ECO:0000256" key="11">
    <source>
        <dbReference type="ARBA" id="ARBA00048055"/>
    </source>
</evidence>
<proteinExistence type="inferred from homology"/>
<comment type="catalytic activity">
    <reaction evidence="14">
        <text>beta-D-glucosyl-N-dodecanoylsphing-4-enine + cholesterol = N-dodecanoylsphing-4-enine + cholesteryl 3-beta-D-glucoside</text>
        <dbReference type="Rhea" id="RHEA:70307"/>
        <dbReference type="ChEBI" id="CHEBI:16113"/>
        <dbReference type="ChEBI" id="CHEBI:17495"/>
        <dbReference type="ChEBI" id="CHEBI:72956"/>
        <dbReference type="ChEBI" id="CHEBI:76297"/>
    </reaction>
    <physiologicalReaction direction="left-to-right" evidence="14">
        <dbReference type="Rhea" id="RHEA:70308"/>
    </physiologicalReaction>
    <physiologicalReaction direction="right-to-left" evidence="14">
        <dbReference type="Rhea" id="RHEA:70309"/>
    </physiologicalReaction>
</comment>
<dbReference type="Ensembl" id="ENSACOT00000025737.1">
    <property type="protein sequence ID" value="ENSACOP00000024890.1"/>
    <property type="gene ID" value="ENSACOG00000016679.1"/>
</dbReference>
<comment type="catalytic activity">
    <reaction evidence="10">
        <text>1-(beta-D-galactosyl)-N-dodecanoylsphing-4-enine + cholesterol = cholesteryl 3-beta-D-galactoside + N-dodecanoylsphing-4-enine</text>
        <dbReference type="Rhea" id="RHEA:70255"/>
        <dbReference type="ChEBI" id="CHEBI:16113"/>
        <dbReference type="ChEBI" id="CHEBI:72956"/>
        <dbReference type="ChEBI" id="CHEBI:73432"/>
        <dbReference type="ChEBI" id="CHEBI:189066"/>
    </reaction>
    <physiologicalReaction direction="left-to-right" evidence="10">
        <dbReference type="Rhea" id="RHEA:70256"/>
    </physiologicalReaction>
    <physiologicalReaction direction="right-to-left" evidence="10">
        <dbReference type="Rhea" id="RHEA:70257"/>
    </physiologicalReaction>
</comment>
<evidence type="ECO:0000256" key="10">
    <source>
        <dbReference type="ARBA" id="ARBA00033703"/>
    </source>
</evidence>